<comment type="caution">
    <text evidence="1">The sequence shown here is derived from an EMBL/GenBank/DDBJ whole genome shotgun (WGS) entry which is preliminary data.</text>
</comment>
<dbReference type="PANTHER" id="PTHR33070:SF109">
    <property type="entry name" value="DOMAIN PROTEIN, PUTATIVE (DUF241)-RELATED"/>
    <property type="match status" value="1"/>
</dbReference>
<dbReference type="Pfam" id="PF03087">
    <property type="entry name" value="BPS1"/>
    <property type="match status" value="1"/>
</dbReference>
<sequence>MILRQSLKQHELYYIHIRLESKGLPNGSHPCSSRVQEHLNNLRNFEATSTSESVAKGLSLLEDLYFSLDNLLNVGSTQKAISDHQSEKCFQDILDGSIKALDVCGITRDTVMQIKENVQSLHSSLRRRKGDSCIEKSIAEYNSSSKKMRKNVNKLITSLKHLQSKVGLLNQNQDLSILSEVIAMNMSVFQSLLSFLAGPSKSKTTKWMNKLMHKGEVSSESANELQLVDAALNTILNEGAKGSQIQACNEQLEALEIAIESIESGLENLFRHMIKTRTTLLNILSQ</sequence>
<dbReference type="PANTHER" id="PTHR33070">
    <property type="entry name" value="OS06G0725500 PROTEIN"/>
    <property type="match status" value="1"/>
</dbReference>
<organism evidence="1 2">
    <name type="scientific">Stylosanthes scabra</name>
    <dbReference type="NCBI Taxonomy" id="79078"/>
    <lineage>
        <taxon>Eukaryota</taxon>
        <taxon>Viridiplantae</taxon>
        <taxon>Streptophyta</taxon>
        <taxon>Embryophyta</taxon>
        <taxon>Tracheophyta</taxon>
        <taxon>Spermatophyta</taxon>
        <taxon>Magnoliopsida</taxon>
        <taxon>eudicotyledons</taxon>
        <taxon>Gunneridae</taxon>
        <taxon>Pentapetalae</taxon>
        <taxon>rosids</taxon>
        <taxon>fabids</taxon>
        <taxon>Fabales</taxon>
        <taxon>Fabaceae</taxon>
        <taxon>Papilionoideae</taxon>
        <taxon>50 kb inversion clade</taxon>
        <taxon>dalbergioids sensu lato</taxon>
        <taxon>Dalbergieae</taxon>
        <taxon>Pterocarpus clade</taxon>
        <taxon>Stylosanthes</taxon>
    </lineage>
</organism>
<name>A0ABU6VD35_9FABA</name>
<proteinExistence type="predicted"/>
<reference evidence="1 2" key="1">
    <citation type="journal article" date="2023" name="Plants (Basel)">
        <title>Bridging the Gap: Combining Genomics and Transcriptomics Approaches to Understand Stylosanthes scabra, an Orphan Legume from the Brazilian Caatinga.</title>
        <authorList>
            <person name="Ferreira-Neto J.R.C."/>
            <person name="da Silva M.D."/>
            <person name="Binneck E."/>
            <person name="de Melo N.F."/>
            <person name="da Silva R.H."/>
            <person name="de Melo A.L.T.M."/>
            <person name="Pandolfi V."/>
            <person name="Bustamante F.O."/>
            <person name="Brasileiro-Vidal A.C."/>
            <person name="Benko-Iseppon A.M."/>
        </authorList>
    </citation>
    <scope>NUCLEOTIDE SEQUENCE [LARGE SCALE GENOMIC DNA]</scope>
    <source>
        <tissue evidence="1">Leaves</tissue>
    </source>
</reference>
<evidence type="ECO:0000313" key="1">
    <source>
        <dbReference type="EMBL" id="MED6171481.1"/>
    </source>
</evidence>
<keyword evidence="2" id="KW-1185">Reference proteome</keyword>
<dbReference type="Proteomes" id="UP001341840">
    <property type="component" value="Unassembled WGS sequence"/>
</dbReference>
<dbReference type="InterPro" id="IPR004320">
    <property type="entry name" value="BPS1_pln"/>
</dbReference>
<protein>
    <submittedName>
        <fullName evidence="1">Uncharacterized protein</fullName>
    </submittedName>
</protein>
<dbReference type="EMBL" id="JASCZI010151260">
    <property type="protein sequence ID" value="MED6171481.1"/>
    <property type="molecule type" value="Genomic_DNA"/>
</dbReference>
<gene>
    <name evidence="1" type="ORF">PIB30_041067</name>
</gene>
<evidence type="ECO:0000313" key="2">
    <source>
        <dbReference type="Proteomes" id="UP001341840"/>
    </source>
</evidence>
<accession>A0ABU6VD35</accession>